<proteinExistence type="predicted"/>
<gene>
    <name evidence="1" type="ORF">Ray17_63</name>
</gene>
<name>A0A386K9F3_9CAUD</name>
<sequence length="133" mass="14941">MITTAVRSLQEGIYEALSTYEPLTGRVGEITDTPDKDTPSPYVVIGEDNILPFETKSSYGEDITTTLHIWDDKPTKKNVQEIMALIMEALSRQPINVGRFIFVTKNLVNMNIITDLDGVKKHGIISIRFTINQ</sequence>
<dbReference type="InterPro" id="IPR021508">
    <property type="entry name" value="Gp17-like"/>
</dbReference>
<dbReference type="InterPro" id="IPR053745">
    <property type="entry name" value="Viral_Tail_Comp_sf"/>
</dbReference>
<evidence type="ECO:0000313" key="2">
    <source>
        <dbReference type="Proteomes" id="UP000281415"/>
    </source>
</evidence>
<protein>
    <submittedName>
        <fullName evidence="1">Portal protein</fullName>
    </submittedName>
</protein>
<dbReference type="Gene3D" id="3.30.2000.30">
    <property type="match status" value="1"/>
</dbReference>
<reference evidence="2" key="1">
    <citation type="submission" date="2018-08" db="EMBL/GenBank/DDBJ databases">
        <authorList>
            <person name="Showalter R."/>
            <person name="Adat I."/>
            <person name="Raab R."/>
            <person name="Temple L."/>
        </authorList>
    </citation>
    <scope>NUCLEOTIDE SEQUENCE [LARGE SCALE GENOMIC DNA]</scope>
</reference>
<dbReference type="Proteomes" id="UP000281415">
    <property type="component" value="Segment"/>
</dbReference>
<dbReference type="EMBL" id="MH752385">
    <property type="protein sequence ID" value="AYD80964.1"/>
    <property type="molecule type" value="Genomic_DNA"/>
</dbReference>
<dbReference type="Pfam" id="PF11367">
    <property type="entry name" value="Tail_completion_gp17"/>
    <property type="match status" value="1"/>
</dbReference>
<organism evidence="1 2">
    <name type="scientific">Bacillus phage Ray17</name>
    <dbReference type="NCBI Taxonomy" id="2315627"/>
    <lineage>
        <taxon>Viruses</taxon>
        <taxon>Duplodnaviria</taxon>
        <taxon>Heunggongvirae</taxon>
        <taxon>Uroviricota</taxon>
        <taxon>Caudoviricetes</taxon>
        <taxon>Trautnerviridae</taxon>
        <taxon>Polsinellivirinae</taxon>
        <taxon>Splendidredvirus</taxon>
        <taxon>Splendidredvirus ray17</taxon>
    </lineage>
</organism>
<keyword evidence="2" id="KW-1185">Reference proteome</keyword>
<accession>A0A386K9F3</accession>
<evidence type="ECO:0000313" key="1">
    <source>
        <dbReference type="EMBL" id="AYD80964.1"/>
    </source>
</evidence>